<accession>A0A3L6G817</accession>
<dbReference type="AlphaFoldDB" id="A0A3L6G817"/>
<comment type="caution">
    <text evidence="1">The sequence shown here is derived from an EMBL/GenBank/DDBJ whole genome shotgun (WGS) entry which is preliminary data.</text>
</comment>
<proteinExistence type="predicted"/>
<sequence>MLPSYHTITKSIVGISFNQTYFSFPTTVNYKQATAFSQLTVTTHN</sequence>
<gene>
    <name evidence="1" type="ORF">Zm00014a_037859</name>
</gene>
<reference evidence="1" key="1">
    <citation type="journal article" date="2018" name="Nat. Genet.">
        <title>Extensive intraspecific gene order and gene structural variations between Mo17 and other maize genomes.</title>
        <authorList>
            <person name="Sun S."/>
            <person name="Zhou Y."/>
            <person name="Chen J."/>
            <person name="Shi J."/>
            <person name="Zhao H."/>
            <person name="Zhao H."/>
            <person name="Song W."/>
            <person name="Zhang M."/>
            <person name="Cui Y."/>
            <person name="Dong X."/>
            <person name="Liu H."/>
            <person name="Ma X."/>
            <person name="Jiao Y."/>
            <person name="Wang B."/>
            <person name="Wei X."/>
            <person name="Stein J.C."/>
            <person name="Glaubitz J.C."/>
            <person name="Lu F."/>
            <person name="Yu G."/>
            <person name="Liang C."/>
            <person name="Fengler K."/>
            <person name="Li B."/>
            <person name="Rafalski A."/>
            <person name="Schnable P.S."/>
            <person name="Ware D.H."/>
            <person name="Buckler E.S."/>
            <person name="Lai J."/>
        </authorList>
    </citation>
    <scope>NUCLEOTIDE SEQUENCE [LARGE SCALE GENOMIC DNA]</scope>
    <source>
        <tissue evidence="1">Seedling</tissue>
    </source>
</reference>
<dbReference type="Proteomes" id="UP000251960">
    <property type="component" value="Chromosome 2"/>
</dbReference>
<evidence type="ECO:0000313" key="1">
    <source>
        <dbReference type="EMBL" id="PWZ41630.1"/>
    </source>
</evidence>
<organism evidence="1">
    <name type="scientific">Zea mays</name>
    <name type="common">Maize</name>
    <dbReference type="NCBI Taxonomy" id="4577"/>
    <lineage>
        <taxon>Eukaryota</taxon>
        <taxon>Viridiplantae</taxon>
        <taxon>Streptophyta</taxon>
        <taxon>Embryophyta</taxon>
        <taxon>Tracheophyta</taxon>
        <taxon>Spermatophyta</taxon>
        <taxon>Magnoliopsida</taxon>
        <taxon>Liliopsida</taxon>
        <taxon>Poales</taxon>
        <taxon>Poaceae</taxon>
        <taxon>PACMAD clade</taxon>
        <taxon>Panicoideae</taxon>
        <taxon>Andropogonodae</taxon>
        <taxon>Andropogoneae</taxon>
        <taxon>Tripsacinae</taxon>
        <taxon>Zea</taxon>
    </lineage>
</organism>
<protein>
    <submittedName>
        <fullName evidence="1">Uncharacterized protein</fullName>
    </submittedName>
</protein>
<dbReference type="EMBL" id="NCVQ01000003">
    <property type="protein sequence ID" value="PWZ41630.1"/>
    <property type="molecule type" value="Genomic_DNA"/>
</dbReference>
<name>A0A3L6G817_MAIZE</name>